<dbReference type="STRING" id="1231657.A0A1Y1Y6R7"/>
<reference evidence="12 13" key="1">
    <citation type="submission" date="2016-07" db="EMBL/GenBank/DDBJ databases">
        <title>Pervasive Adenine N6-methylation of Active Genes in Fungi.</title>
        <authorList>
            <consortium name="DOE Joint Genome Institute"/>
            <person name="Mondo S.J."/>
            <person name="Dannebaum R.O."/>
            <person name="Kuo R.C."/>
            <person name="Labutti K."/>
            <person name="Haridas S."/>
            <person name="Kuo A."/>
            <person name="Salamov A."/>
            <person name="Ahrendt S.R."/>
            <person name="Lipzen A."/>
            <person name="Sullivan W."/>
            <person name="Andreopoulos W.B."/>
            <person name="Clum A."/>
            <person name="Lindquist E."/>
            <person name="Daum C."/>
            <person name="Ramamoorthy G.K."/>
            <person name="Gryganskyi A."/>
            <person name="Culley D."/>
            <person name="Magnuson J.K."/>
            <person name="James T.Y."/>
            <person name="O'Malley M.A."/>
            <person name="Stajich J.E."/>
            <person name="Spatafora J.W."/>
            <person name="Visel A."/>
            <person name="Grigoriev I.V."/>
        </authorList>
    </citation>
    <scope>NUCLEOTIDE SEQUENCE [LARGE SCALE GENOMIC DNA]</scope>
    <source>
        <strain evidence="12 13">CBS 115471</strain>
    </source>
</reference>
<dbReference type="GO" id="GO:0003712">
    <property type="term" value="F:transcription coregulator activity"/>
    <property type="evidence" value="ECO:0007669"/>
    <property type="project" value="InterPro"/>
</dbReference>
<keyword evidence="5 10" id="KW-0805">Transcription regulation</keyword>
<comment type="subunit">
    <text evidence="3 10">Component of the Mediator complex.</text>
</comment>
<evidence type="ECO:0000256" key="1">
    <source>
        <dbReference type="ARBA" id="ARBA00004123"/>
    </source>
</evidence>
<sequence>MAQPPPQQPDDEPINSSFFPLPPPFYKQFTTENQKRLQDFKEAEGIYGEADTSPSLSADQILKLPPELRFLVPPEPPAEDNEFRVFGETSLINKAAPTLPDWGYEQLYPSPPTPAPGEDPSIQSEWSLNRAEYLQRLIRSILLKFLELLGVMSRDPTKWRDAMTDIGTMGANMHALINEYREHQMRETLILLMEDQLDKKRAEVDGVGKMKQKVEETLANFAKNVPRKLDNGESEDDTTSSPEVKRKEIQRYMWQAMDEILGQ</sequence>
<organism evidence="12 13">
    <name type="scientific">Clohesyomyces aquaticus</name>
    <dbReference type="NCBI Taxonomy" id="1231657"/>
    <lineage>
        <taxon>Eukaryota</taxon>
        <taxon>Fungi</taxon>
        <taxon>Dikarya</taxon>
        <taxon>Ascomycota</taxon>
        <taxon>Pezizomycotina</taxon>
        <taxon>Dothideomycetes</taxon>
        <taxon>Pleosporomycetidae</taxon>
        <taxon>Pleosporales</taxon>
        <taxon>Lindgomycetaceae</taxon>
        <taxon>Clohesyomyces</taxon>
    </lineage>
</organism>
<dbReference type="Gene3D" id="6.10.140.1520">
    <property type="match status" value="1"/>
</dbReference>
<evidence type="ECO:0000256" key="5">
    <source>
        <dbReference type="ARBA" id="ARBA00023015"/>
    </source>
</evidence>
<dbReference type="Proteomes" id="UP000193144">
    <property type="component" value="Unassembled WGS sequence"/>
</dbReference>
<evidence type="ECO:0000256" key="2">
    <source>
        <dbReference type="ARBA" id="ARBA00009994"/>
    </source>
</evidence>
<comment type="subcellular location">
    <subcellularLocation>
        <location evidence="1 10">Nucleus</location>
    </subcellularLocation>
</comment>
<keyword evidence="13" id="KW-1185">Reference proteome</keyword>
<dbReference type="GO" id="GO:0006357">
    <property type="term" value="P:regulation of transcription by RNA polymerase II"/>
    <property type="evidence" value="ECO:0007669"/>
    <property type="project" value="InterPro"/>
</dbReference>
<dbReference type="Pfam" id="PF05983">
    <property type="entry name" value="Med7"/>
    <property type="match status" value="1"/>
</dbReference>
<comment type="function">
    <text evidence="9">Component of the Mediator complex, a coactivator involved in the regulated transcription of nearly all RNA polymerase II-dependent genes. Mediator functions as a bridge to convey information from gene-specific regulatory proteins to the basal RNA polymerase II transcription machinery. Mediator is recruited to promoters by direct interactions with regulatory proteins and serves as a scaffold for the assembly of a functional preinitiation complex with RNA polymerase II and the general transcription factors.</text>
</comment>
<comment type="caution">
    <text evidence="12">The sequence shown here is derived from an EMBL/GenBank/DDBJ whole genome shotgun (WGS) entry which is preliminary data.</text>
</comment>
<evidence type="ECO:0000256" key="8">
    <source>
        <dbReference type="ARBA" id="ARBA00023242"/>
    </source>
</evidence>
<dbReference type="EMBL" id="MCFA01000335">
    <property type="protein sequence ID" value="ORX93585.1"/>
    <property type="molecule type" value="Genomic_DNA"/>
</dbReference>
<evidence type="ECO:0000256" key="9">
    <source>
        <dbReference type="ARBA" id="ARBA00025687"/>
    </source>
</evidence>
<keyword evidence="6 10" id="KW-0010">Activator</keyword>
<evidence type="ECO:0000256" key="10">
    <source>
        <dbReference type="RuleBase" id="RU364060"/>
    </source>
</evidence>
<gene>
    <name evidence="12" type="ORF">BCR34DRAFT_608525</name>
</gene>
<name>A0A1Y1Y6R7_9PLEO</name>
<dbReference type="SUPFAM" id="SSF140718">
    <property type="entry name" value="Mediator hinge subcomplex-like"/>
    <property type="match status" value="1"/>
</dbReference>
<dbReference type="GO" id="GO:0016592">
    <property type="term" value="C:mediator complex"/>
    <property type="evidence" value="ECO:0007669"/>
    <property type="project" value="InterPro"/>
</dbReference>
<dbReference type="OrthoDB" id="10253553at2759"/>
<feature type="region of interest" description="Disordered" evidence="11">
    <location>
        <begin position="1"/>
        <end position="22"/>
    </location>
</feature>
<evidence type="ECO:0000313" key="13">
    <source>
        <dbReference type="Proteomes" id="UP000193144"/>
    </source>
</evidence>
<keyword evidence="7 10" id="KW-0804">Transcription</keyword>
<protein>
    <recommendedName>
        <fullName evidence="4 10">Mediator of RNA polymerase II transcription subunit 7</fullName>
    </recommendedName>
</protein>
<dbReference type="InterPro" id="IPR037212">
    <property type="entry name" value="Med7/Med21-like"/>
</dbReference>
<accession>A0A1Y1Y6R7</accession>
<feature type="region of interest" description="Disordered" evidence="11">
    <location>
        <begin position="222"/>
        <end position="248"/>
    </location>
</feature>
<comment type="similarity">
    <text evidence="2 10">Belongs to the Mediator complex subunit 7 family.</text>
</comment>
<evidence type="ECO:0000256" key="7">
    <source>
        <dbReference type="ARBA" id="ARBA00023163"/>
    </source>
</evidence>
<evidence type="ECO:0000256" key="4">
    <source>
        <dbReference type="ARBA" id="ARBA00020631"/>
    </source>
</evidence>
<dbReference type="GO" id="GO:0070847">
    <property type="term" value="C:core mediator complex"/>
    <property type="evidence" value="ECO:0007669"/>
    <property type="project" value="TreeGrafter"/>
</dbReference>
<dbReference type="PANTHER" id="PTHR21428">
    <property type="entry name" value="MEDIATOR OF RNA POLYMERASE II TRANSCRIPTION SUBUNIT 7"/>
    <property type="match status" value="1"/>
</dbReference>
<evidence type="ECO:0000256" key="6">
    <source>
        <dbReference type="ARBA" id="ARBA00023159"/>
    </source>
</evidence>
<evidence type="ECO:0000313" key="12">
    <source>
        <dbReference type="EMBL" id="ORX93585.1"/>
    </source>
</evidence>
<dbReference type="InterPro" id="IPR009244">
    <property type="entry name" value="Mediatior_Med7"/>
</dbReference>
<keyword evidence="8 10" id="KW-0539">Nucleus</keyword>
<dbReference type="Gene3D" id="6.10.140.200">
    <property type="match status" value="1"/>
</dbReference>
<dbReference type="AlphaFoldDB" id="A0A1Y1Y6R7"/>
<dbReference type="InterPro" id="IPR044888">
    <property type="entry name" value="Mediatior_Med7_sf"/>
</dbReference>
<dbReference type="PANTHER" id="PTHR21428:SF11">
    <property type="entry name" value="MEDIATOR OF RNA POLYMERASE II TRANSCRIPTION SUBUNIT 7"/>
    <property type="match status" value="1"/>
</dbReference>
<evidence type="ECO:0000256" key="11">
    <source>
        <dbReference type="SAM" id="MobiDB-lite"/>
    </source>
</evidence>
<proteinExistence type="inferred from homology"/>
<evidence type="ECO:0000256" key="3">
    <source>
        <dbReference type="ARBA" id="ARBA00011837"/>
    </source>
</evidence>